<dbReference type="PANTHER" id="PTHR12169">
    <property type="entry name" value="ATPASE N2B"/>
    <property type="match status" value="1"/>
</dbReference>
<keyword evidence="4" id="KW-1185">Reference proteome</keyword>
<dbReference type="Gene3D" id="3.40.50.300">
    <property type="entry name" value="P-loop containing nucleotide triphosphate hydrolases"/>
    <property type="match status" value="1"/>
</dbReference>
<dbReference type="SUPFAM" id="SSF52540">
    <property type="entry name" value="P-loop containing nucleoside triphosphate hydrolases"/>
    <property type="match status" value="1"/>
</dbReference>
<accession>A0A930UC11</accession>
<name>A0A930UC11_9GAMM</name>
<organism evidence="3 4">
    <name type="scientific">Candidatus Amphirhobacter heronislandensis</name>
    <dbReference type="NCBI Taxonomy" id="1732024"/>
    <lineage>
        <taxon>Bacteria</taxon>
        <taxon>Pseudomonadati</taxon>
        <taxon>Pseudomonadota</taxon>
        <taxon>Gammaproteobacteria</taxon>
        <taxon>Candidatus Tethybacterales</taxon>
        <taxon>Candidatus Tethybacteraceae</taxon>
        <taxon>Candidatus Amphirhobacter</taxon>
    </lineage>
</organism>
<dbReference type="GO" id="GO:0016887">
    <property type="term" value="F:ATP hydrolysis activity"/>
    <property type="evidence" value="ECO:0007669"/>
    <property type="project" value="InterPro"/>
</dbReference>
<dbReference type="AlphaFoldDB" id="A0A930UC11"/>
<reference evidence="3" key="1">
    <citation type="submission" date="2020-10" db="EMBL/GenBank/DDBJ databases">
        <title>An improved Amphimedon queenslandica hologenome assembly reveals how three proteobacterial symbionts can extend the metabolic phenotypic of their marine sponge host.</title>
        <authorList>
            <person name="Degnan B."/>
            <person name="Degnan S."/>
            <person name="Xiang X."/>
        </authorList>
    </citation>
    <scope>NUCLEOTIDE SEQUENCE</scope>
    <source>
        <strain evidence="3">AqS2</strain>
    </source>
</reference>
<dbReference type="Pfam" id="PF03969">
    <property type="entry name" value="AFG1_ATPase"/>
    <property type="match status" value="1"/>
</dbReference>
<comment type="caution">
    <text evidence="3">The sequence shown here is derived from an EMBL/GenBank/DDBJ whole genome shotgun (WGS) entry which is preliminary data.</text>
</comment>
<evidence type="ECO:0000313" key="3">
    <source>
        <dbReference type="EMBL" id="MBF2735150.1"/>
    </source>
</evidence>
<proteinExistence type="predicted"/>
<keyword evidence="1" id="KW-0547">Nucleotide-binding</keyword>
<protein>
    <submittedName>
        <fullName evidence="3">AFG1 family ATPase</fullName>
    </submittedName>
</protein>
<dbReference type="NCBIfam" id="NF040713">
    <property type="entry name" value="ZapE"/>
    <property type="match status" value="1"/>
</dbReference>
<sequence length="382" mass="43129">MADEAARAKCLIGEDAVRRWYRRRLAKGQLRPDPAQERLVDRLQQLADDLVAKRDERKKGYLGRLLGRVRPHERLRGLYVHGAVGRGKSFLVDGFFLNLQRQDKLRAHYHGFMQRFHAEMAKAGSEEDGLAAFADRLADRHAVLCLDEFHVSDIADAMILGRLLERLLEHGVVLVATSNYPPAGLYPNGLARDRFIPAIRLLEERLDVFDLDGPEDYRLRALEQASLYYHPLSDANQKRLKERFGELAKGMNLKRSVRVGSRRMPALRRTSDALWLDFAEACGGSYGQGDYLSIAARFATVFLSGVPRLGREDNAEATRRFTWMIDVLYEARTKLLLLAEAPLDELYAGAGGEAGRTLSRLREMQSREYLESAGRPPVAAPA</sequence>
<evidence type="ECO:0000256" key="2">
    <source>
        <dbReference type="ARBA" id="ARBA00022840"/>
    </source>
</evidence>
<dbReference type="Proteomes" id="UP000604381">
    <property type="component" value="Unassembled WGS sequence"/>
</dbReference>
<dbReference type="InterPro" id="IPR005654">
    <property type="entry name" value="ATPase_AFG1-like"/>
</dbReference>
<keyword evidence="2" id="KW-0067">ATP-binding</keyword>
<evidence type="ECO:0000256" key="1">
    <source>
        <dbReference type="ARBA" id="ARBA00022741"/>
    </source>
</evidence>
<dbReference type="GO" id="GO:0005737">
    <property type="term" value="C:cytoplasm"/>
    <property type="evidence" value="ECO:0007669"/>
    <property type="project" value="TreeGrafter"/>
</dbReference>
<dbReference type="GO" id="GO:0005524">
    <property type="term" value="F:ATP binding"/>
    <property type="evidence" value="ECO:0007669"/>
    <property type="project" value="UniProtKB-KW"/>
</dbReference>
<dbReference type="EMBL" id="JADHEI010000033">
    <property type="protein sequence ID" value="MBF2735150.1"/>
    <property type="molecule type" value="Genomic_DNA"/>
</dbReference>
<dbReference type="PANTHER" id="PTHR12169:SF6">
    <property type="entry name" value="AFG1-LIKE ATPASE"/>
    <property type="match status" value="1"/>
</dbReference>
<gene>
    <name evidence="3" type="ORF">ISN26_03560</name>
</gene>
<evidence type="ECO:0000313" key="4">
    <source>
        <dbReference type="Proteomes" id="UP000604381"/>
    </source>
</evidence>
<dbReference type="InterPro" id="IPR027417">
    <property type="entry name" value="P-loop_NTPase"/>
</dbReference>